<name>A0A1I2YWV4_9FIRM</name>
<dbReference type="EMBL" id="FOOX01000023">
    <property type="protein sequence ID" value="SFH29141.1"/>
    <property type="molecule type" value="Genomic_DNA"/>
</dbReference>
<keyword evidence="2" id="KW-1185">Reference proteome</keyword>
<reference evidence="2" key="1">
    <citation type="submission" date="2016-10" db="EMBL/GenBank/DDBJ databases">
        <authorList>
            <person name="Varghese N."/>
            <person name="Submissions S."/>
        </authorList>
    </citation>
    <scope>NUCLEOTIDE SEQUENCE [LARGE SCALE GENOMIC DNA]</scope>
    <source>
        <strain evidence="2">DSM 17038</strain>
    </source>
</reference>
<evidence type="ECO:0000313" key="1">
    <source>
        <dbReference type="EMBL" id="SFH29141.1"/>
    </source>
</evidence>
<dbReference type="STRING" id="341036.SAMN05660649_04603"/>
<dbReference type="Proteomes" id="UP000199337">
    <property type="component" value="Unassembled WGS sequence"/>
</dbReference>
<dbReference type="AlphaFoldDB" id="A0A1I2YWV4"/>
<dbReference type="OrthoDB" id="9931546at2"/>
<organism evidence="1 2">
    <name type="scientific">Desulfotruncus arcticus DSM 17038</name>
    <dbReference type="NCBI Taxonomy" id="1121424"/>
    <lineage>
        <taxon>Bacteria</taxon>
        <taxon>Bacillati</taxon>
        <taxon>Bacillota</taxon>
        <taxon>Clostridia</taxon>
        <taxon>Eubacteriales</taxon>
        <taxon>Desulfallaceae</taxon>
        <taxon>Desulfotruncus</taxon>
    </lineage>
</organism>
<protein>
    <submittedName>
        <fullName evidence="1">Uncharacterized protein</fullName>
    </submittedName>
</protein>
<dbReference type="RefSeq" id="WP_092474872.1">
    <property type="nucleotide sequence ID" value="NZ_FOOX01000023.1"/>
</dbReference>
<accession>A0A1I2YWV4</accession>
<sequence length="106" mass="12454">MIYSVHFYYRKVGSRKAAGKFEGIVFAKDQNHAEELVRKMISDYPIKPEEHFSIIGGSDKTLEEIYNERPELNGITPERGYIYNEFMHRNYISRTSHRSGNLKRPV</sequence>
<gene>
    <name evidence="1" type="ORF">SAMN05660649_04603</name>
</gene>
<evidence type="ECO:0000313" key="2">
    <source>
        <dbReference type="Proteomes" id="UP000199337"/>
    </source>
</evidence>
<proteinExistence type="predicted"/>